<dbReference type="SUPFAM" id="SSF51206">
    <property type="entry name" value="cAMP-binding domain-like"/>
    <property type="match status" value="1"/>
</dbReference>
<evidence type="ECO:0000313" key="6">
    <source>
        <dbReference type="EMBL" id="PVX50017.1"/>
    </source>
</evidence>
<dbReference type="EMBL" id="QENZ01000005">
    <property type="protein sequence ID" value="PVX50017.1"/>
    <property type="molecule type" value="Genomic_DNA"/>
</dbReference>
<accession>A0A7L4UP05</accession>
<protein>
    <submittedName>
        <fullName evidence="6">CRP-like cAMP-binding protein</fullName>
    </submittedName>
</protein>
<keyword evidence="7" id="KW-1185">Reference proteome</keyword>
<evidence type="ECO:0000256" key="1">
    <source>
        <dbReference type="ARBA" id="ARBA00023015"/>
    </source>
</evidence>
<dbReference type="Proteomes" id="UP000251835">
    <property type="component" value="Unassembled WGS sequence"/>
</dbReference>
<dbReference type="PANTHER" id="PTHR24567">
    <property type="entry name" value="CRP FAMILY TRANSCRIPTIONAL REGULATORY PROTEIN"/>
    <property type="match status" value="1"/>
</dbReference>
<dbReference type="PANTHER" id="PTHR24567:SF58">
    <property type="entry name" value="CYCLIC AMP-BINDING REGULATORY PROTEIN"/>
    <property type="match status" value="1"/>
</dbReference>
<evidence type="ECO:0000313" key="7">
    <source>
        <dbReference type="Proteomes" id="UP000251835"/>
    </source>
</evidence>
<gene>
    <name evidence="6" type="ORF">C7377_1663</name>
</gene>
<dbReference type="Pfam" id="PF13545">
    <property type="entry name" value="HTH_Crp_2"/>
    <property type="match status" value="1"/>
</dbReference>
<dbReference type="InterPro" id="IPR012318">
    <property type="entry name" value="HTH_CRP"/>
</dbReference>
<dbReference type="Pfam" id="PF00027">
    <property type="entry name" value="cNMP_binding"/>
    <property type="match status" value="1"/>
</dbReference>
<dbReference type="GO" id="GO:0003700">
    <property type="term" value="F:DNA-binding transcription factor activity"/>
    <property type="evidence" value="ECO:0007669"/>
    <property type="project" value="TreeGrafter"/>
</dbReference>
<reference evidence="6 7" key="1">
    <citation type="submission" date="2018-05" db="EMBL/GenBank/DDBJ databases">
        <title>Genomic Encyclopedia of Type Strains, Phase IV (KMG-IV): sequencing the most valuable type-strain genomes for metagenomic binning, comparative biology and taxonomic classification.</title>
        <authorList>
            <person name="Goeker M."/>
        </authorList>
    </citation>
    <scope>NUCLEOTIDE SEQUENCE [LARGE SCALE GENOMIC DNA]</scope>
    <source>
        <strain evidence="6 7">DSM 28579</strain>
    </source>
</reference>
<dbReference type="InterPro" id="IPR014710">
    <property type="entry name" value="RmlC-like_jellyroll"/>
</dbReference>
<dbReference type="SUPFAM" id="SSF46785">
    <property type="entry name" value="Winged helix' DNA-binding domain"/>
    <property type="match status" value="1"/>
</dbReference>
<dbReference type="SMART" id="SM00419">
    <property type="entry name" value="HTH_CRP"/>
    <property type="match status" value="1"/>
</dbReference>
<evidence type="ECO:0000259" key="4">
    <source>
        <dbReference type="PROSITE" id="PS50042"/>
    </source>
</evidence>
<keyword evidence="1" id="KW-0805">Transcription regulation</keyword>
<dbReference type="GO" id="GO:0005829">
    <property type="term" value="C:cytosol"/>
    <property type="evidence" value="ECO:0007669"/>
    <property type="project" value="TreeGrafter"/>
</dbReference>
<dbReference type="InterPro" id="IPR000595">
    <property type="entry name" value="cNMP-bd_dom"/>
</dbReference>
<feature type="domain" description="Cyclic nucleotide-binding" evidence="4">
    <location>
        <begin position="10"/>
        <end position="133"/>
    </location>
</feature>
<proteinExistence type="predicted"/>
<dbReference type="InterPro" id="IPR050397">
    <property type="entry name" value="Env_Response_Regulators"/>
</dbReference>
<dbReference type="RefSeq" id="WP_116496879.1">
    <property type="nucleotide sequence ID" value="NZ_QENZ01000005.1"/>
</dbReference>
<dbReference type="GO" id="GO:0003677">
    <property type="term" value="F:DNA binding"/>
    <property type="evidence" value="ECO:0007669"/>
    <property type="project" value="UniProtKB-KW"/>
</dbReference>
<feature type="domain" description="HTH crp-type" evidence="5">
    <location>
        <begin position="147"/>
        <end position="216"/>
    </location>
</feature>
<dbReference type="OrthoDB" id="1116216at2"/>
<sequence length="224" mass="25420">MIKILSQIPLFKGISIANLSHAFEKIHYQVRDYQAENIIAYSGDTCDSLHVLLEGRVRGEVANFNGKNVVVDDIFAPSTFAEAFLFATQDKLLVNIVATTQAKVLRIPKEEFLRLLQMEDAILRNYLNATANRFVTVSQKLRFLSLKNVKQKLAHYLLGIKQQHPDKDFFPLGKTHEALAALFGITRPALTKNLLALQEENIIVVKNKRVKILDERLLMSYLGK</sequence>
<dbReference type="Gene3D" id="2.60.120.10">
    <property type="entry name" value="Jelly Rolls"/>
    <property type="match status" value="1"/>
</dbReference>
<evidence type="ECO:0000259" key="5">
    <source>
        <dbReference type="PROSITE" id="PS51063"/>
    </source>
</evidence>
<dbReference type="InterPro" id="IPR036390">
    <property type="entry name" value="WH_DNA-bd_sf"/>
</dbReference>
<name>A0A7L4UP05_BALHA</name>
<dbReference type="PROSITE" id="PS51063">
    <property type="entry name" value="HTH_CRP_2"/>
    <property type="match status" value="1"/>
</dbReference>
<evidence type="ECO:0000256" key="2">
    <source>
        <dbReference type="ARBA" id="ARBA00023125"/>
    </source>
</evidence>
<keyword evidence="3" id="KW-0804">Transcription</keyword>
<keyword evidence="2" id="KW-0238">DNA-binding</keyword>
<dbReference type="AlphaFoldDB" id="A0A7L4UP05"/>
<dbReference type="PROSITE" id="PS50042">
    <property type="entry name" value="CNMP_BINDING_3"/>
    <property type="match status" value="1"/>
</dbReference>
<comment type="caution">
    <text evidence="6">The sequence shown here is derived from an EMBL/GenBank/DDBJ whole genome shotgun (WGS) entry which is preliminary data.</text>
</comment>
<organism evidence="6 7">
    <name type="scientific">Balneicella halophila</name>
    <dbReference type="NCBI Taxonomy" id="1537566"/>
    <lineage>
        <taxon>Bacteria</taxon>
        <taxon>Pseudomonadati</taxon>
        <taxon>Bacteroidota</taxon>
        <taxon>Bacteroidia</taxon>
        <taxon>Bacteroidales</taxon>
        <taxon>Balneicellaceae</taxon>
        <taxon>Balneicella</taxon>
    </lineage>
</organism>
<dbReference type="CDD" id="cd00038">
    <property type="entry name" value="CAP_ED"/>
    <property type="match status" value="1"/>
</dbReference>
<dbReference type="InterPro" id="IPR018490">
    <property type="entry name" value="cNMP-bd_dom_sf"/>
</dbReference>
<evidence type="ECO:0000256" key="3">
    <source>
        <dbReference type="ARBA" id="ARBA00023163"/>
    </source>
</evidence>